<proteinExistence type="predicted"/>
<evidence type="ECO:0000313" key="2">
    <source>
        <dbReference type="Proteomes" id="UP001206925"/>
    </source>
</evidence>
<comment type="caution">
    <text evidence="1">The sequence shown here is derived from an EMBL/GenBank/DDBJ whole genome shotgun (WGS) entry which is preliminary data.</text>
</comment>
<sequence length="79" mass="9037">MHRLKQQFLLAVEKKEMKMMQGKESKGGSGLSLLGLAQELFSHPQEGNRDALSLLYAHPYMHSQTQRTFHPVLCLQEKV</sequence>
<dbReference type="EMBL" id="JAMZMK010004125">
    <property type="protein sequence ID" value="KAI7754207.1"/>
    <property type="molecule type" value="Genomic_DNA"/>
</dbReference>
<accession>A0AAD5D729</accession>
<protein>
    <submittedName>
        <fullName evidence="1">Uncharacterized protein</fullName>
    </submittedName>
</protein>
<name>A0AAD5D729_AMBAR</name>
<dbReference type="AlphaFoldDB" id="A0AAD5D729"/>
<gene>
    <name evidence="1" type="ORF">M8C21_019732</name>
</gene>
<keyword evidence="2" id="KW-1185">Reference proteome</keyword>
<organism evidence="1 2">
    <name type="scientific">Ambrosia artemisiifolia</name>
    <name type="common">Common ragweed</name>
    <dbReference type="NCBI Taxonomy" id="4212"/>
    <lineage>
        <taxon>Eukaryota</taxon>
        <taxon>Viridiplantae</taxon>
        <taxon>Streptophyta</taxon>
        <taxon>Embryophyta</taxon>
        <taxon>Tracheophyta</taxon>
        <taxon>Spermatophyta</taxon>
        <taxon>Magnoliopsida</taxon>
        <taxon>eudicotyledons</taxon>
        <taxon>Gunneridae</taxon>
        <taxon>Pentapetalae</taxon>
        <taxon>asterids</taxon>
        <taxon>campanulids</taxon>
        <taxon>Asterales</taxon>
        <taxon>Asteraceae</taxon>
        <taxon>Asteroideae</taxon>
        <taxon>Heliantheae alliance</taxon>
        <taxon>Heliantheae</taxon>
        <taxon>Ambrosia</taxon>
    </lineage>
</organism>
<evidence type="ECO:0000313" key="1">
    <source>
        <dbReference type="EMBL" id="KAI7754207.1"/>
    </source>
</evidence>
<dbReference type="Proteomes" id="UP001206925">
    <property type="component" value="Unassembled WGS sequence"/>
</dbReference>
<reference evidence="1" key="1">
    <citation type="submission" date="2022-06" db="EMBL/GenBank/DDBJ databases">
        <title>Uncovering the hologenomic basis of an extraordinary plant invasion.</title>
        <authorList>
            <person name="Bieker V.C."/>
            <person name="Martin M.D."/>
            <person name="Gilbert T."/>
            <person name="Hodgins K."/>
            <person name="Battlay P."/>
            <person name="Petersen B."/>
            <person name="Wilson J."/>
        </authorList>
    </citation>
    <scope>NUCLEOTIDE SEQUENCE</scope>
    <source>
        <strain evidence="1">AA19_3_7</strain>
        <tissue evidence="1">Leaf</tissue>
    </source>
</reference>